<dbReference type="OrthoDB" id="6253837at2759"/>
<dbReference type="GO" id="GO:0005634">
    <property type="term" value="C:nucleus"/>
    <property type="evidence" value="ECO:0000318"/>
    <property type="project" value="GO_Central"/>
</dbReference>
<feature type="compositionally biased region" description="Basic and acidic residues" evidence="1">
    <location>
        <begin position="211"/>
        <end position="236"/>
    </location>
</feature>
<dbReference type="AlphaFoldDB" id="A0A7M7PCN6"/>
<reference evidence="3" key="2">
    <citation type="submission" date="2021-01" db="UniProtKB">
        <authorList>
            <consortium name="EnsemblMetazoa"/>
        </authorList>
    </citation>
    <scope>IDENTIFICATION</scope>
</reference>
<dbReference type="InterPro" id="IPR019339">
    <property type="entry name" value="CIR_N_dom"/>
</dbReference>
<sequence length="488" mass="58236">MGKSFANFMCKKFFHPASYANIKRVWMAEQRTDAEKTKQDNLRAEYEREQDTYTNRQLMGDIRVKHGLNFMYEPPKGMKTEEKEDGDQEYKFEWQRGAPREGYAKDMDVTDQPFGIAVRNVKCIRCHKWGHVNTDRECPLYDQTKDEEIAGPSTDKDDLMEDMRRDGLALKQNVLGRKVNGQAKNQRFVGSSDDDEDEDVEPEEAFLKSLSMKEKIKLLKKLDKMEKKQKRLDSKSSKKRKDKKNMKRRKPSHSSDDSDNSSDELDQRDRRSEKEGGHNGKSRKGRYSDSSDQESDSEQDRKKKSSSKHHEERRTSKKEPDSDGESRKRARKDDRRNEVRKIKREPRSDSEERRHTKGYRREDNDSHRERKIKIKIERRSQSPDSPSHGRHDRNGKDRQMKERREDEDDRMDRRRKDERSRSPSRRSDDRHGGTSSRNYRDGVKTHKESRRDRDRDGGEKDKEKKKEYREEKDRERHRHGDREDGRRH</sequence>
<dbReference type="InParanoid" id="A0A7M7PCN6"/>
<dbReference type="GO" id="GO:0003714">
    <property type="term" value="F:transcription corepressor activity"/>
    <property type="evidence" value="ECO:0000318"/>
    <property type="project" value="GO_Central"/>
</dbReference>
<dbReference type="Pfam" id="PF10197">
    <property type="entry name" value="Cir_N"/>
    <property type="match status" value="1"/>
</dbReference>
<organism evidence="3 4">
    <name type="scientific">Strongylocentrotus purpuratus</name>
    <name type="common">Purple sea urchin</name>
    <dbReference type="NCBI Taxonomy" id="7668"/>
    <lineage>
        <taxon>Eukaryota</taxon>
        <taxon>Metazoa</taxon>
        <taxon>Echinodermata</taxon>
        <taxon>Eleutherozoa</taxon>
        <taxon>Echinozoa</taxon>
        <taxon>Echinoidea</taxon>
        <taxon>Euechinoidea</taxon>
        <taxon>Echinacea</taxon>
        <taxon>Camarodonta</taxon>
        <taxon>Echinidea</taxon>
        <taxon>Strongylocentrotidae</taxon>
        <taxon>Strongylocentrotus</taxon>
    </lineage>
</organism>
<dbReference type="EnsemblMetazoa" id="XM_030993286">
    <property type="protein sequence ID" value="XP_030849146"/>
    <property type="gene ID" value="LOC115918013"/>
</dbReference>
<dbReference type="InterPro" id="IPR040014">
    <property type="entry name" value="CIR1"/>
</dbReference>
<dbReference type="PANTHER" id="PTHR13151">
    <property type="entry name" value="CBF1 INTERACTING COREPRESSOR CIR"/>
    <property type="match status" value="1"/>
</dbReference>
<dbReference type="Proteomes" id="UP000007110">
    <property type="component" value="Unassembled WGS sequence"/>
</dbReference>
<name>A0A7M7PCN6_STRPU</name>
<dbReference type="SMART" id="SM01083">
    <property type="entry name" value="Cir_N"/>
    <property type="match status" value="1"/>
</dbReference>
<accession>A0A7M7PCN6</accession>
<dbReference type="GeneID" id="115918013"/>
<dbReference type="RefSeq" id="XP_030849146.1">
    <property type="nucleotide sequence ID" value="XM_030993286.1"/>
</dbReference>
<protein>
    <recommendedName>
        <fullName evidence="2">CBF1-interacting co-repressor CIR N-terminal domain-containing protein</fullName>
    </recommendedName>
</protein>
<evidence type="ECO:0000256" key="1">
    <source>
        <dbReference type="SAM" id="MobiDB-lite"/>
    </source>
</evidence>
<proteinExistence type="predicted"/>
<evidence type="ECO:0000313" key="3">
    <source>
        <dbReference type="EnsemblMetazoa" id="XP_030849146"/>
    </source>
</evidence>
<evidence type="ECO:0000259" key="2">
    <source>
        <dbReference type="SMART" id="SM01083"/>
    </source>
</evidence>
<feature type="domain" description="CBF1-interacting co-repressor CIR N-terminal" evidence="2">
    <location>
        <begin position="13"/>
        <end position="49"/>
    </location>
</feature>
<feature type="compositionally biased region" description="Basic residues" evidence="1">
    <location>
        <begin position="237"/>
        <end position="252"/>
    </location>
</feature>
<dbReference type="GO" id="GO:0045892">
    <property type="term" value="P:negative regulation of DNA-templated transcription"/>
    <property type="evidence" value="ECO:0000318"/>
    <property type="project" value="GO_Central"/>
</dbReference>
<dbReference type="KEGG" id="spu:115918013"/>
<evidence type="ECO:0000313" key="4">
    <source>
        <dbReference type="Proteomes" id="UP000007110"/>
    </source>
</evidence>
<keyword evidence="4" id="KW-1185">Reference proteome</keyword>
<feature type="compositionally biased region" description="Acidic residues" evidence="1">
    <location>
        <begin position="192"/>
        <end position="204"/>
    </location>
</feature>
<feature type="region of interest" description="Disordered" evidence="1">
    <location>
        <begin position="181"/>
        <end position="488"/>
    </location>
</feature>
<dbReference type="OMA" id="ENVMAGC"/>
<feature type="compositionally biased region" description="Basic and acidic residues" evidence="1">
    <location>
        <begin position="308"/>
        <end position="488"/>
    </location>
</feature>
<reference evidence="4" key="1">
    <citation type="submission" date="2015-02" db="EMBL/GenBank/DDBJ databases">
        <title>Genome sequencing for Strongylocentrotus purpuratus.</title>
        <authorList>
            <person name="Murali S."/>
            <person name="Liu Y."/>
            <person name="Vee V."/>
            <person name="English A."/>
            <person name="Wang M."/>
            <person name="Skinner E."/>
            <person name="Han Y."/>
            <person name="Muzny D.M."/>
            <person name="Worley K.C."/>
            <person name="Gibbs R.A."/>
        </authorList>
    </citation>
    <scope>NUCLEOTIDE SEQUENCE</scope>
</reference>
<dbReference type="PANTHER" id="PTHR13151:SF2">
    <property type="entry name" value="COREPRESSOR INTERACTING WITH RBPJ 1"/>
    <property type="match status" value="1"/>
</dbReference>
<feature type="compositionally biased region" description="Basic and acidic residues" evidence="1">
    <location>
        <begin position="265"/>
        <end position="278"/>
    </location>
</feature>